<evidence type="ECO:0000256" key="1">
    <source>
        <dbReference type="ARBA" id="ARBA00004123"/>
    </source>
</evidence>
<evidence type="ECO:0000256" key="3">
    <source>
        <dbReference type="ARBA" id="ARBA00023163"/>
    </source>
</evidence>
<feature type="compositionally biased region" description="Basic and acidic residues" evidence="5">
    <location>
        <begin position="146"/>
        <end position="175"/>
    </location>
</feature>
<comment type="subcellular location">
    <subcellularLocation>
        <location evidence="1">Nucleus</location>
    </subcellularLocation>
</comment>
<feature type="compositionally biased region" description="Acidic residues" evidence="5">
    <location>
        <begin position="398"/>
        <end position="409"/>
    </location>
</feature>
<name>A0A6A5YWN2_9PLEO</name>
<dbReference type="GO" id="GO:0042797">
    <property type="term" value="P:tRNA transcription by RNA polymerase III"/>
    <property type="evidence" value="ECO:0007669"/>
    <property type="project" value="TreeGrafter"/>
</dbReference>
<keyword evidence="7" id="KW-1185">Reference proteome</keyword>
<dbReference type="PANTHER" id="PTHR13408:SF0">
    <property type="entry name" value="DNA-DIRECTED RNA POLYMERASE III SUBUNIT RPC4"/>
    <property type="match status" value="1"/>
</dbReference>
<evidence type="ECO:0000256" key="4">
    <source>
        <dbReference type="ARBA" id="ARBA00023242"/>
    </source>
</evidence>
<organism evidence="6 7">
    <name type="scientific">Lophiotrema nucula</name>
    <dbReference type="NCBI Taxonomy" id="690887"/>
    <lineage>
        <taxon>Eukaryota</taxon>
        <taxon>Fungi</taxon>
        <taxon>Dikarya</taxon>
        <taxon>Ascomycota</taxon>
        <taxon>Pezizomycotina</taxon>
        <taxon>Dothideomycetes</taxon>
        <taxon>Pleosporomycetidae</taxon>
        <taxon>Pleosporales</taxon>
        <taxon>Lophiotremataceae</taxon>
        <taxon>Lophiotrema</taxon>
    </lineage>
</organism>
<dbReference type="InterPro" id="IPR007811">
    <property type="entry name" value="RPC4"/>
</dbReference>
<dbReference type="Proteomes" id="UP000799770">
    <property type="component" value="Unassembled WGS sequence"/>
</dbReference>
<dbReference type="GO" id="GO:0005666">
    <property type="term" value="C:RNA polymerase III complex"/>
    <property type="evidence" value="ECO:0007669"/>
    <property type="project" value="InterPro"/>
</dbReference>
<dbReference type="AlphaFoldDB" id="A0A6A5YWN2"/>
<evidence type="ECO:0000256" key="5">
    <source>
        <dbReference type="SAM" id="MobiDB-lite"/>
    </source>
</evidence>
<keyword evidence="4" id="KW-0539">Nucleus</keyword>
<keyword evidence="2" id="KW-0240">DNA-directed RNA polymerase</keyword>
<feature type="compositionally biased region" description="Polar residues" evidence="5">
    <location>
        <begin position="333"/>
        <end position="344"/>
    </location>
</feature>
<dbReference type="GO" id="GO:0003677">
    <property type="term" value="F:DNA binding"/>
    <property type="evidence" value="ECO:0007669"/>
    <property type="project" value="InterPro"/>
</dbReference>
<proteinExistence type="predicted"/>
<feature type="compositionally biased region" description="Gly residues" evidence="5">
    <location>
        <begin position="1"/>
        <end position="10"/>
    </location>
</feature>
<dbReference type="OrthoDB" id="5836119at2759"/>
<evidence type="ECO:0000313" key="7">
    <source>
        <dbReference type="Proteomes" id="UP000799770"/>
    </source>
</evidence>
<dbReference type="PANTHER" id="PTHR13408">
    <property type="entry name" value="DNA-DIRECTED RNA POLYMERASE III"/>
    <property type="match status" value="1"/>
</dbReference>
<feature type="compositionally biased region" description="Basic and acidic residues" evidence="5">
    <location>
        <begin position="421"/>
        <end position="441"/>
    </location>
</feature>
<accession>A0A6A5YWN2</accession>
<reference evidence="6" key="1">
    <citation type="journal article" date="2020" name="Stud. Mycol.">
        <title>101 Dothideomycetes genomes: a test case for predicting lifestyles and emergence of pathogens.</title>
        <authorList>
            <person name="Haridas S."/>
            <person name="Albert R."/>
            <person name="Binder M."/>
            <person name="Bloem J."/>
            <person name="Labutti K."/>
            <person name="Salamov A."/>
            <person name="Andreopoulos B."/>
            <person name="Baker S."/>
            <person name="Barry K."/>
            <person name="Bills G."/>
            <person name="Bluhm B."/>
            <person name="Cannon C."/>
            <person name="Castanera R."/>
            <person name="Culley D."/>
            <person name="Daum C."/>
            <person name="Ezra D."/>
            <person name="Gonzalez J."/>
            <person name="Henrissat B."/>
            <person name="Kuo A."/>
            <person name="Liang C."/>
            <person name="Lipzen A."/>
            <person name="Lutzoni F."/>
            <person name="Magnuson J."/>
            <person name="Mondo S."/>
            <person name="Nolan M."/>
            <person name="Ohm R."/>
            <person name="Pangilinan J."/>
            <person name="Park H.-J."/>
            <person name="Ramirez L."/>
            <person name="Alfaro M."/>
            <person name="Sun H."/>
            <person name="Tritt A."/>
            <person name="Yoshinaga Y."/>
            <person name="Zwiers L.-H."/>
            <person name="Turgeon B."/>
            <person name="Goodwin S."/>
            <person name="Spatafora J."/>
            <person name="Crous P."/>
            <person name="Grigoriev I."/>
        </authorList>
    </citation>
    <scope>NUCLEOTIDE SEQUENCE</scope>
    <source>
        <strain evidence="6">CBS 627.86</strain>
    </source>
</reference>
<evidence type="ECO:0000313" key="6">
    <source>
        <dbReference type="EMBL" id="KAF2111542.1"/>
    </source>
</evidence>
<protein>
    <submittedName>
        <fullName evidence="6">RNA polymerase III RPC4-domain-containing protein</fullName>
    </submittedName>
</protein>
<feature type="compositionally biased region" description="Gly residues" evidence="5">
    <location>
        <begin position="242"/>
        <end position="252"/>
    </location>
</feature>
<sequence>MPPKGRGGTTRGATRGRGRGRGGRGGAASAKAAAPSEDTEDTLPDAAASGTETAPAPPMESEVPEAGQDGSAGEGVTASIEPISIASSSISSPQTIVDSPAGTPAPRPSVQRLDTIKGAAGGSRSSPSTRGRAKKPAVKPTFTGRRSKEEREAREKLDKERERERKQERDKELAAKAKQNQGPRGSKRKDKPARGGAVSGPFSFGTATNDRKSTPRGTFSGSRASRVKHEDGDDEAGPSRRSGGGGGGSGGRGVKREEVGHVSSSDDDDDSAAISYPRQNVDDLHVIMLSDNEGGDQSGPREKSLGRMAGSLVPVRIARKEHSDRVVGLNKDASATTGQKQQAGDASAADVKVEGGEPATRKAKGKAKDVEITGVRKPYRGMWQEDTEAEVPVKQEQVSDDEVMDDLVEDITHLQPPGKGKQPESERRQKTRINKLDKGFDIQTKEDEEEWKRYNGLRESMRAELGPEVVPTQVVQGDTDMADAEGAPKRGTNPRDNNAYLFQFPPIVPGLLDPDSRIKQEPTAAKPAVSLVPAQKTPASNKEEGPPLVTAVHALKVSNGRVGKLRVHDSGRTTLEWANTSFELNVVDPAPFVQEIANIHTTDAKDRVTDEDGGDSISFARVKGKFVVVPNFEKMLS</sequence>
<keyword evidence="3" id="KW-0804">Transcription</keyword>
<gene>
    <name evidence="6" type="ORF">BDV96DRAFT_582355</name>
</gene>
<feature type="region of interest" description="Disordered" evidence="5">
    <location>
        <begin position="1"/>
        <end position="441"/>
    </location>
</feature>
<dbReference type="EMBL" id="ML977334">
    <property type="protein sequence ID" value="KAF2111542.1"/>
    <property type="molecule type" value="Genomic_DNA"/>
</dbReference>
<dbReference type="Pfam" id="PF05132">
    <property type="entry name" value="RNA_pol_Rpc4"/>
    <property type="match status" value="1"/>
</dbReference>
<feature type="compositionally biased region" description="Low complexity" evidence="5">
    <location>
        <begin position="78"/>
        <end position="93"/>
    </location>
</feature>
<evidence type="ECO:0000256" key="2">
    <source>
        <dbReference type="ARBA" id="ARBA00022478"/>
    </source>
</evidence>